<organism evidence="2 3">
    <name type="scientific">Trichuris trichiura</name>
    <name type="common">Whipworm</name>
    <name type="synonym">Trichocephalus trichiurus</name>
    <dbReference type="NCBI Taxonomy" id="36087"/>
    <lineage>
        <taxon>Eukaryota</taxon>
        <taxon>Metazoa</taxon>
        <taxon>Ecdysozoa</taxon>
        <taxon>Nematoda</taxon>
        <taxon>Enoplea</taxon>
        <taxon>Dorylaimia</taxon>
        <taxon>Trichinellida</taxon>
        <taxon>Trichuridae</taxon>
        <taxon>Trichuris</taxon>
    </lineage>
</organism>
<reference evidence="2" key="1">
    <citation type="submission" date="2014-01" db="EMBL/GenBank/DDBJ databases">
        <authorList>
            <person name="Aslett M."/>
        </authorList>
    </citation>
    <scope>NUCLEOTIDE SEQUENCE</scope>
</reference>
<keyword evidence="3" id="KW-1185">Reference proteome</keyword>
<protein>
    <submittedName>
        <fullName evidence="2">Uncharacterized protein</fullName>
    </submittedName>
</protein>
<name>A0A077Z8N5_TRITR</name>
<feature type="transmembrane region" description="Helical" evidence="1">
    <location>
        <begin position="154"/>
        <end position="177"/>
    </location>
</feature>
<keyword evidence="1" id="KW-0812">Transmembrane</keyword>
<dbReference type="Proteomes" id="UP000030665">
    <property type="component" value="Unassembled WGS sequence"/>
</dbReference>
<sequence length="197" mass="22684">MLLNNSLVKAQHQQVALVENRAADLHDTVMTSNGRLLDPLEYLVPRMLSSMNLWASLAWIKCLCLEMNLGLLRPLLQSLLLEYDVNTECHLPDYQMQRNARSTYPKFWHHISNGLWPLGQIESSEREESKEEIEPIGAVGSTVCWQMPTQIVQAIWFMCVIISCILLLIGVKLVLFLRRSCATEWSSRIEHMKEFLS</sequence>
<evidence type="ECO:0000313" key="3">
    <source>
        <dbReference type="Proteomes" id="UP000030665"/>
    </source>
</evidence>
<dbReference type="EMBL" id="HG806055">
    <property type="protein sequence ID" value="CDW56566.1"/>
    <property type="molecule type" value="Genomic_DNA"/>
</dbReference>
<evidence type="ECO:0000256" key="1">
    <source>
        <dbReference type="SAM" id="Phobius"/>
    </source>
</evidence>
<evidence type="ECO:0000313" key="2">
    <source>
        <dbReference type="EMBL" id="CDW56566.1"/>
    </source>
</evidence>
<keyword evidence="1" id="KW-0472">Membrane</keyword>
<proteinExistence type="predicted"/>
<gene>
    <name evidence="2" type="ORF">TTRE_0000484601</name>
</gene>
<accession>A0A077Z8N5</accession>
<dbReference type="AlphaFoldDB" id="A0A077Z8N5"/>
<reference evidence="2" key="2">
    <citation type="submission" date="2014-03" db="EMBL/GenBank/DDBJ databases">
        <title>The whipworm genome and dual-species transcriptomics of an intimate host-pathogen interaction.</title>
        <authorList>
            <person name="Foth B.J."/>
            <person name="Tsai I.J."/>
            <person name="Reid A.J."/>
            <person name="Bancroft A.J."/>
            <person name="Nichol S."/>
            <person name="Tracey A."/>
            <person name="Holroyd N."/>
            <person name="Cotton J.A."/>
            <person name="Stanley E.J."/>
            <person name="Zarowiecki M."/>
            <person name="Liu J.Z."/>
            <person name="Huckvale T."/>
            <person name="Cooper P.J."/>
            <person name="Grencis R.K."/>
            <person name="Berriman M."/>
        </authorList>
    </citation>
    <scope>NUCLEOTIDE SEQUENCE [LARGE SCALE GENOMIC DNA]</scope>
</reference>
<keyword evidence="1" id="KW-1133">Transmembrane helix</keyword>